<feature type="compositionally biased region" description="Polar residues" evidence="1">
    <location>
        <begin position="107"/>
        <end position="117"/>
    </location>
</feature>
<proteinExistence type="predicted"/>
<feature type="region of interest" description="Disordered" evidence="1">
    <location>
        <begin position="13"/>
        <end position="73"/>
    </location>
</feature>
<comment type="caution">
    <text evidence="2">The sequence shown here is derived from an EMBL/GenBank/DDBJ whole genome shotgun (WGS) entry which is preliminary data.</text>
</comment>
<gene>
    <name evidence="2" type="ORF">LTR78_007141</name>
</gene>
<dbReference type="EMBL" id="JAUTXT010000028">
    <property type="protein sequence ID" value="KAK3673030.1"/>
    <property type="molecule type" value="Genomic_DNA"/>
</dbReference>
<evidence type="ECO:0000313" key="2">
    <source>
        <dbReference type="EMBL" id="KAK3673030.1"/>
    </source>
</evidence>
<dbReference type="Proteomes" id="UP001274830">
    <property type="component" value="Unassembled WGS sequence"/>
</dbReference>
<reference evidence="2" key="1">
    <citation type="submission" date="2023-07" db="EMBL/GenBank/DDBJ databases">
        <title>Black Yeasts Isolated from many extreme environments.</title>
        <authorList>
            <person name="Coleine C."/>
            <person name="Stajich J.E."/>
            <person name="Selbmann L."/>
        </authorList>
    </citation>
    <scope>NUCLEOTIDE SEQUENCE</scope>
    <source>
        <strain evidence="2">CCFEE 5485</strain>
    </source>
</reference>
<protein>
    <submittedName>
        <fullName evidence="2">Uncharacterized protein</fullName>
    </submittedName>
</protein>
<sequence length="288" mass="31546">MALIRKDNRYTLSVKPVDYSLTEGTNIPAPLDTPPRSPAGSARPPTSGGGPLTSHPATPEDMPGAYPITPSATRDLDDLAKINTSMFTGRVEKADSFRTPYSPASAVPTNTTSSPEQPQRRPSGVRRLLSLSSLRSSFNSSRTSLSLPRQPSDAPAPAPAINNLKRPSTASIMSHAESTNYQPRPDLRRKKSSGWFKRKSGMFMLNDDNTLAAVDESTSRPDTRDSKRLKETIEPAPLLPEVGRLKGGRIGNGEIGWDENLFGRTGGKWAVYIRQLRGTRDELYKDEW</sequence>
<feature type="region of interest" description="Disordered" evidence="1">
    <location>
        <begin position="87"/>
        <end position="164"/>
    </location>
</feature>
<accession>A0AAE0WJU3</accession>
<evidence type="ECO:0000256" key="1">
    <source>
        <dbReference type="SAM" id="MobiDB-lite"/>
    </source>
</evidence>
<feature type="compositionally biased region" description="Low complexity" evidence="1">
    <location>
        <begin position="120"/>
        <end position="147"/>
    </location>
</feature>
<organism evidence="2 3">
    <name type="scientific">Recurvomyces mirabilis</name>
    <dbReference type="NCBI Taxonomy" id="574656"/>
    <lineage>
        <taxon>Eukaryota</taxon>
        <taxon>Fungi</taxon>
        <taxon>Dikarya</taxon>
        <taxon>Ascomycota</taxon>
        <taxon>Pezizomycotina</taxon>
        <taxon>Dothideomycetes</taxon>
        <taxon>Dothideomycetidae</taxon>
        <taxon>Mycosphaerellales</taxon>
        <taxon>Teratosphaeriaceae</taxon>
        <taxon>Recurvomyces</taxon>
    </lineage>
</organism>
<evidence type="ECO:0000313" key="3">
    <source>
        <dbReference type="Proteomes" id="UP001274830"/>
    </source>
</evidence>
<keyword evidence="3" id="KW-1185">Reference proteome</keyword>
<name>A0AAE0WJU3_9PEZI</name>
<dbReference type="AlphaFoldDB" id="A0AAE0WJU3"/>